<keyword evidence="2" id="KW-1185">Reference proteome</keyword>
<comment type="caution">
    <text evidence="1">The sequence shown here is derived from an EMBL/GenBank/DDBJ whole genome shotgun (WGS) entry which is preliminary data.</text>
</comment>
<organism evidence="1 2">
    <name type="scientific">Polarella glacialis</name>
    <name type="common">Dinoflagellate</name>
    <dbReference type="NCBI Taxonomy" id="89957"/>
    <lineage>
        <taxon>Eukaryota</taxon>
        <taxon>Sar</taxon>
        <taxon>Alveolata</taxon>
        <taxon>Dinophyceae</taxon>
        <taxon>Suessiales</taxon>
        <taxon>Suessiaceae</taxon>
        <taxon>Polarella</taxon>
    </lineage>
</organism>
<accession>A0A813EC57</accession>
<dbReference type="Gene3D" id="3.30.470.20">
    <property type="entry name" value="ATP-grasp fold, B domain"/>
    <property type="match status" value="1"/>
</dbReference>
<reference evidence="1" key="1">
    <citation type="submission" date="2021-02" db="EMBL/GenBank/DDBJ databases">
        <authorList>
            <person name="Dougan E. K."/>
            <person name="Rhodes N."/>
            <person name="Thang M."/>
            <person name="Chan C."/>
        </authorList>
    </citation>
    <scope>NUCLEOTIDE SEQUENCE</scope>
</reference>
<protein>
    <submittedName>
        <fullName evidence="1">Uncharacterized protein</fullName>
    </submittedName>
</protein>
<sequence length="132" mass="14040">VNARMGGGQVYECNLQTWGVCLVEETLIASLGIPARPMVPKTPLTACAYCYVNAMKSGTVVDVSGLEALRLRPGVVWAKPLTKVGAKAVGPQDGLPTWLCDLFVAQPTAKAALQFLQALEAEEPVKVDTDLK</sequence>
<proteinExistence type="predicted"/>
<evidence type="ECO:0000313" key="2">
    <source>
        <dbReference type="Proteomes" id="UP000654075"/>
    </source>
</evidence>
<dbReference type="OMA" id="WGVCLVE"/>
<dbReference type="Proteomes" id="UP000654075">
    <property type="component" value="Unassembled WGS sequence"/>
</dbReference>
<gene>
    <name evidence="1" type="ORF">PGLA1383_LOCUS16523</name>
</gene>
<name>A0A813EC57_POLGL</name>
<dbReference type="EMBL" id="CAJNNV010010040">
    <property type="protein sequence ID" value="CAE8598110.1"/>
    <property type="molecule type" value="Genomic_DNA"/>
</dbReference>
<evidence type="ECO:0000313" key="1">
    <source>
        <dbReference type="EMBL" id="CAE8598110.1"/>
    </source>
</evidence>
<dbReference type="OrthoDB" id="434648at2759"/>
<feature type="non-terminal residue" evidence="1">
    <location>
        <position position="1"/>
    </location>
</feature>
<dbReference type="AlphaFoldDB" id="A0A813EC57"/>